<evidence type="ECO:0000256" key="7">
    <source>
        <dbReference type="ARBA" id="ARBA00023136"/>
    </source>
</evidence>
<dbReference type="Pfam" id="PF16916">
    <property type="entry name" value="ZT_dimer"/>
    <property type="match status" value="1"/>
</dbReference>
<feature type="domain" description="Cation efflux protein transmembrane" evidence="10">
    <location>
        <begin position="321"/>
        <end position="393"/>
    </location>
</feature>
<dbReference type="GO" id="GO:0005385">
    <property type="term" value="F:zinc ion transmembrane transporter activity"/>
    <property type="evidence" value="ECO:0007669"/>
    <property type="project" value="TreeGrafter"/>
</dbReference>
<comment type="subcellular location">
    <subcellularLocation>
        <location evidence="1">Membrane</location>
        <topology evidence="1">Multi-pass membrane protein</topology>
    </subcellularLocation>
</comment>
<dbReference type="PANTHER" id="PTHR45820:SF4">
    <property type="entry name" value="ZINC TRANSPORTER 63C, ISOFORM F"/>
    <property type="match status" value="1"/>
</dbReference>
<dbReference type="NCBIfam" id="TIGR01297">
    <property type="entry name" value="CDF"/>
    <property type="match status" value="2"/>
</dbReference>
<dbReference type="GO" id="GO:0016020">
    <property type="term" value="C:membrane"/>
    <property type="evidence" value="ECO:0007669"/>
    <property type="project" value="UniProtKB-SubCell"/>
</dbReference>
<dbReference type="EMBL" id="KN846952">
    <property type="protein sequence ID" value="KIV83867.1"/>
    <property type="molecule type" value="Genomic_DNA"/>
</dbReference>
<keyword evidence="6 9" id="KW-1133">Transmembrane helix</keyword>
<reference evidence="12 13" key="1">
    <citation type="submission" date="2015-01" db="EMBL/GenBank/DDBJ databases">
        <title>The Genome Sequence of Exophiala sideris CBS121828.</title>
        <authorList>
            <consortium name="The Broad Institute Genomics Platform"/>
            <person name="Cuomo C."/>
            <person name="de Hoog S."/>
            <person name="Gorbushina A."/>
            <person name="Stielow B."/>
            <person name="Teixiera M."/>
            <person name="Abouelleil A."/>
            <person name="Chapman S.B."/>
            <person name="Priest M."/>
            <person name="Young S.K."/>
            <person name="Wortman J."/>
            <person name="Nusbaum C."/>
            <person name="Birren B."/>
        </authorList>
    </citation>
    <scope>NUCLEOTIDE SEQUENCE [LARGE SCALE GENOMIC DNA]</scope>
    <source>
        <strain evidence="12 13">CBS 121828</strain>
    </source>
</reference>
<evidence type="ECO:0000256" key="9">
    <source>
        <dbReference type="SAM" id="Phobius"/>
    </source>
</evidence>
<dbReference type="InterPro" id="IPR036837">
    <property type="entry name" value="Cation_efflux_CTD_sf"/>
</dbReference>
<feature type="region of interest" description="Disordered" evidence="8">
    <location>
        <begin position="140"/>
        <end position="203"/>
    </location>
</feature>
<feature type="region of interest" description="Disordered" evidence="8">
    <location>
        <begin position="298"/>
        <end position="322"/>
    </location>
</feature>
<feature type="region of interest" description="Disordered" evidence="8">
    <location>
        <begin position="483"/>
        <end position="502"/>
    </location>
</feature>
<evidence type="ECO:0000259" key="10">
    <source>
        <dbReference type="Pfam" id="PF01545"/>
    </source>
</evidence>
<dbReference type="STRING" id="1016849.A0A0D1YLY1"/>
<dbReference type="InterPro" id="IPR002524">
    <property type="entry name" value="Cation_efflux"/>
</dbReference>
<gene>
    <name evidence="12" type="ORF">PV11_05856</name>
</gene>
<dbReference type="InterPro" id="IPR058533">
    <property type="entry name" value="Cation_efflux_TM"/>
</dbReference>
<dbReference type="Pfam" id="PF01545">
    <property type="entry name" value="Cation_efflux"/>
    <property type="match status" value="2"/>
</dbReference>
<keyword evidence="5" id="KW-0862">Zinc</keyword>
<name>A0A0D1YLY1_9EURO</name>
<feature type="region of interest" description="Disordered" evidence="8">
    <location>
        <begin position="246"/>
        <end position="286"/>
    </location>
</feature>
<feature type="compositionally biased region" description="Low complexity" evidence="8">
    <location>
        <begin position="485"/>
        <end position="494"/>
    </location>
</feature>
<dbReference type="FunFam" id="1.20.1510.10:FF:000021">
    <property type="entry name" value="Solute carrier family 30 (Zinc transporter), member 1"/>
    <property type="match status" value="1"/>
</dbReference>
<feature type="transmembrane region" description="Helical" evidence="9">
    <location>
        <begin position="9"/>
        <end position="30"/>
    </location>
</feature>
<evidence type="ECO:0008006" key="14">
    <source>
        <dbReference type="Google" id="ProtNLM"/>
    </source>
</evidence>
<accession>A0A0D1YLY1</accession>
<feature type="transmembrane region" description="Helical" evidence="9">
    <location>
        <begin position="110"/>
        <end position="131"/>
    </location>
</feature>
<feature type="transmembrane region" description="Helical" evidence="9">
    <location>
        <begin position="368"/>
        <end position="385"/>
    </location>
</feature>
<feature type="transmembrane region" description="Helical" evidence="9">
    <location>
        <begin position="333"/>
        <end position="356"/>
    </location>
</feature>
<evidence type="ECO:0000313" key="13">
    <source>
        <dbReference type="Proteomes" id="UP000053599"/>
    </source>
</evidence>
<evidence type="ECO:0000256" key="4">
    <source>
        <dbReference type="ARBA" id="ARBA00022692"/>
    </source>
</evidence>
<keyword evidence="3" id="KW-0813">Transport</keyword>
<evidence type="ECO:0000313" key="12">
    <source>
        <dbReference type="EMBL" id="KIV83867.1"/>
    </source>
</evidence>
<feature type="transmembrane region" description="Helical" evidence="9">
    <location>
        <begin position="76"/>
        <end position="98"/>
    </location>
</feature>
<feature type="domain" description="Cation efflux protein cytoplasmic" evidence="11">
    <location>
        <begin position="399"/>
        <end position="447"/>
    </location>
</feature>
<dbReference type="PANTHER" id="PTHR45820">
    <property type="entry name" value="FI23527P1"/>
    <property type="match status" value="1"/>
</dbReference>
<proteinExistence type="inferred from homology"/>
<evidence type="ECO:0000256" key="3">
    <source>
        <dbReference type="ARBA" id="ARBA00022448"/>
    </source>
</evidence>
<feature type="domain" description="Cation efflux protein transmembrane" evidence="10">
    <location>
        <begin position="9"/>
        <end position="138"/>
    </location>
</feature>
<evidence type="ECO:0000256" key="6">
    <source>
        <dbReference type="ARBA" id="ARBA00022989"/>
    </source>
</evidence>
<dbReference type="HOGENOM" id="CLU_013430_4_2_1"/>
<dbReference type="AlphaFoldDB" id="A0A0D1YLY1"/>
<dbReference type="SUPFAM" id="SSF160240">
    <property type="entry name" value="Cation efflux protein cytoplasmic domain-like"/>
    <property type="match status" value="1"/>
</dbReference>
<evidence type="ECO:0000256" key="1">
    <source>
        <dbReference type="ARBA" id="ARBA00004141"/>
    </source>
</evidence>
<dbReference type="GO" id="GO:0006882">
    <property type="term" value="P:intracellular zinc ion homeostasis"/>
    <property type="evidence" value="ECO:0007669"/>
    <property type="project" value="TreeGrafter"/>
</dbReference>
<comment type="similarity">
    <text evidence="2">Belongs to the cation diffusion facilitator (CDF) transporter (TC 2.A.4) family. SLC30A subfamily.</text>
</comment>
<evidence type="ECO:0000256" key="8">
    <source>
        <dbReference type="SAM" id="MobiDB-lite"/>
    </source>
</evidence>
<evidence type="ECO:0000256" key="5">
    <source>
        <dbReference type="ARBA" id="ARBA00022833"/>
    </source>
</evidence>
<dbReference type="OrthoDB" id="9944568at2759"/>
<evidence type="ECO:0000256" key="2">
    <source>
        <dbReference type="ARBA" id="ARBA00008873"/>
    </source>
</evidence>
<organism evidence="12 13">
    <name type="scientific">Exophiala sideris</name>
    <dbReference type="NCBI Taxonomy" id="1016849"/>
    <lineage>
        <taxon>Eukaryota</taxon>
        <taxon>Fungi</taxon>
        <taxon>Dikarya</taxon>
        <taxon>Ascomycota</taxon>
        <taxon>Pezizomycotina</taxon>
        <taxon>Eurotiomycetes</taxon>
        <taxon>Chaetothyriomycetidae</taxon>
        <taxon>Chaetothyriales</taxon>
        <taxon>Herpotrichiellaceae</taxon>
        <taxon>Exophiala</taxon>
    </lineage>
</organism>
<dbReference type="Proteomes" id="UP000053599">
    <property type="component" value="Unassembled WGS sequence"/>
</dbReference>
<sequence>MGLSKSQKLVVMLVIDAVFFLVELVTGYAVHSLALVADSFHMLNDVLSLCVGLWAVRVADAEKSKMFTYGWQRAEILGALVNGVFLVALCLSIFLEAIQRFVQPQVVSNLKVVLLVGCLGLASNILGLFLFHDHGHGSHDHSHHHGDVVKSAEEGHSHEHTHSDTEPRGAQIDNDATPKSGVVGHTATRSAKQKNRLSGRSLHSAKCKSLLADGESNDKRRSLGSIEGLLIHPPSFRQEIIQAAQLDSHAENEDDDASATFDKRSSQFTEDSPLLPNFDEQPRSHGLAGTKRLSGLFSHSTHHHTQPKDTSKDHEHGGYSHGHSHGDFNLRGVFLHVLGDALGNIGVIGSALIIWLTHFDGRYYFDPGISLVITVIILCSAIPLCKAAGRILLQAVPVGISIDEITLDIESLPYVIEAHDLHVWQLSDAKIVASLHVKVDNSVQESSTTTYMALAGEIRNCLLGYGIHSTTIQPEFITSDDLKTTTDTSGKQTTLRGGANGKNKYEGGAVGTGCLLE</sequence>
<protein>
    <recommendedName>
        <fullName evidence="14">Cation efflux protein</fullName>
    </recommendedName>
</protein>
<evidence type="ECO:0000259" key="11">
    <source>
        <dbReference type="Pfam" id="PF16916"/>
    </source>
</evidence>
<keyword evidence="7 9" id="KW-0472">Membrane</keyword>
<feature type="compositionally biased region" description="Basic and acidic residues" evidence="8">
    <location>
        <begin position="140"/>
        <end position="167"/>
    </location>
</feature>
<dbReference type="InterPro" id="IPR027469">
    <property type="entry name" value="Cation_efflux_TMD_sf"/>
</dbReference>
<dbReference type="InterPro" id="IPR027470">
    <property type="entry name" value="Cation_efflux_CTD"/>
</dbReference>
<dbReference type="SUPFAM" id="SSF161111">
    <property type="entry name" value="Cation efflux protein transmembrane domain-like"/>
    <property type="match status" value="1"/>
</dbReference>
<dbReference type="Gene3D" id="1.20.1510.10">
    <property type="entry name" value="Cation efflux protein transmembrane domain"/>
    <property type="match status" value="2"/>
</dbReference>
<feature type="compositionally biased region" description="Basic and acidic residues" evidence="8">
    <location>
        <begin position="306"/>
        <end position="322"/>
    </location>
</feature>
<keyword evidence="4 9" id="KW-0812">Transmembrane</keyword>